<keyword evidence="2" id="KW-1185">Reference proteome</keyword>
<evidence type="ECO:0000313" key="1">
    <source>
        <dbReference type="EMBL" id="KAK5869308.1"/>
    </source>
</evidence>
<proteinExistence type="predicted"/>
<name>A0AAN8AR69_ELEMC</name>
<sequence length="72" mass="7921">MSPRGLRPGSWSGWSLKAEPLCRERKHAGTGVIIVKKECTTLLGQRKVMVKTRGEVETGGWEVEDGPKALCQ</sequence>
<protein>
    <submittedName>
        <fullName evidence="1">Uncharacterized protein</fullName>
    </submittedName>
</protein>
<dbReference type="Proteomes" id="UP001346869">
    <property type="component" value="Unassembled WGS sequence"/>
</dbReference>
<dbReference type="AlphaFoldDB" id="A0AAN8AR69"/>
<dbReference type="EMBL" id="JAUZQC010000006">
    <property type="protein sequence ID" value="KAK5869308.1"/>
    <property type="molecule type" value="Genomic_DNA"/>
</dbReference>
<comment type="caution">
    <text evidence="1">The sequence shown here is derived from an EMBL/GenBank/DDBJ whole genome shotgun (WGS) entry which is preliminary data.</text>
</comment>
<organism evidence="1 2">
    <name type="scientific">Eleginops maclovinus</name>
    <name type="common">Patagonian blennie</name>
    <name type="synonym">Eleginus maclovinus</name>
    <dbReference type="NCBI Taxonomy" id="56733"/>
    <lineage>
        <taxon>Eukaryota</taxon>
        <taxon>Metazoa</taxon>
        <taxon>Chordata</taxon>
        <taxon>Craniata</taxon>
        <taxon>Vertebrata</taxon>
        <taxon>Euteleostomi</taxon>
        <taxon>Actinopterygii</taxon>
        <taxon>Neopterygii</taxon>
        <taxon>Teleostei</taxon>
        <taxon>Neoteleostei</taxon>
        <taxon>Acanthomorphata</taxon>
        <taxon>Eupercaria</taxon>
        <taxon>Perciformes</taxon>
        <taxon>Notothenioidei</taxon>
        <taxon>Eleginopidae</taxon>
        <taxon>Eleginops</taxon>
    </lineage>
</organism>
<gene>
    <name evidence="1" type="ORF">PBY51_024036</name>
</gene>
<accession>A0AAN8AR69</accession>
<evidence type="ECO:0000313" key="2">
    <source>
        <dbReference type="Proteomes" id="UP001346869"/>
    </source>
</evidence>
<reference evidence="1 2" key="2">
    <citation type="journal article" date="2023" name="Mol. Biol. Evol.">
        <title>Genomics of Secondarily Temperate Adaptation in the Only Non-Antarctic Icefish.</title>
        <authorList>
            <person name="Rivera-Colon A.G."/>
            <person name="Rayamajhi N."/>
            <person name="Minhas B.F."/>
            <person name="Madrigal G."/>
            <person name="Bilyk K.T."/>
            <person name="Yoon V."/>
            <person name="Hune M."/>
            <person name="Gregory S."/>
            <person name="Cheng C.H.C."/>
            <person name="Catchen J.M."/>
        </authorList>
    </citation>
    <scope>NUCLEOTIDE SEQUENCE [LARGE SCALE GENOMIC DNA]</scope>
    <source>
        <strain evidence="1">JMC-PN-2008</strain>
    </source>
</reference>
<reference evidence="1 2" key="1">
    <citation type="journal article" date="2023" name="Genes (Basel)">
        <title>Chromosome-Level Genome Assembly and Circadian Gene Repertoire of the Patagonia Blennie Eleginops maclovinus-The Closest Ancestral Proxy of Antarctic Cryonotothenioids.</title>
        <authorList>
            <person name="Cheng C.C."/>
            <person name="Rivera-Colon A.G."/>
            <person name="Minhas B.F."/>
            <person name="Wilson L."/>
            <person name="Rayamajhi N."/>
            <person name="Vargas-Chacoff L."/>
            <person name="Catchen J.M."/>
        </authorList>
    </citation>
    <scope>NUCLEOTIDE SEQUENCE [LARGE SCALE GENOMIC DNA]</scope>
    <source>
        <strain evidence="1">JMC-PN-2008</strain>
    </source>
</reference>